<dbReference type="GO" id="GO:0016846">
    <property type="term" value="F:carbon-sulfur lyase activity"/>
    <property type="evidence" value="ECO:0007669"/>
    <property type="project" value="InterPro"/>
</dbReference>
<keyword evidence="6" id="KW-1185">Reference proteome</keyword>
<evidence type="ECO:0000256" key="1">
    <source>
        <dbReference type="ARBA" id="ARBA00005495"/>
    </source>
</evidence>
<dbReference type="FunFam" id="3.40.50.1100:FF:000058">
    <property type="entry name" value="Cysteine synthase B, putative"/>
    <property type="match status" value="1"/>
</dbReference>
<dbReference type="InterPro" id="IPR011057">
    <property type="entry name" value="Mss4-like_sf"/>
</dbReference>
<sequence>MGERNHLNAYAGPNALRDYFDPDIQPMLPLVEIPPSLNPFYDDGVRIHAKMMSMHPANNVKIMPALKMLAEKVDPVKSKTVIEYSSGSTVISLALASRINHGIQDVRAFLSNKTSPAKLRLMQFFGLDVQLFGGPSQPEPTDERGGIHQASMLAEQDPSILNADQYGNDSNWQSHVKWTGPQIHEQLPHINLICAGMGTSGTMTGLGQYFKRAKPSVTRLGVCTAAGDRVPGPRSLALLSPVEFPWRDSVDAIEEVGSKDAFGMSLKLCREGLICGPSSGFNLQGLLNFLGKLKEAGKLKEIAGPYGLTNCAFICCDLPYQYVDEYFDKLGDASFHPIRNEQLAAVDLYRYDEAWELEPTQALSQFVDSLNQNGATLLDLRKPDDFAESHVPGAYNLPLRSSSASTPSPFSEASVLESQWKELEATFTVDRVNAHDLVGKDVYIVCYGGDTARVATSVLRARGIAAHSVRGGHAALQFSWTSGEQLLKQYDDRDTETGEVVHRSFCTNCGSPMLTTSPRMPGISIIPSGIFDGKQDWKPSYEQWRRSKVCFVDSIRAVKDESRYDEHPDLREFEKIWDKSGARPAQEFINR</sequence>
<dbReference type="SUPFAM" id="SSF51316">
    <property type="entry name" value="Mss4-like"/>
    <property type="match status" value="1"/>
</dbReference>
<gene>
    <name evidence="5" type="ORF">E8E13_008422</name>
</gene>
<name>A0A9P4TNT3_CURKU</name>
<dbReference type="GO" id="GO:0046872">
    <property type="term" value="F:metal ion binding"/>
    <property type="evidence" value="ECO:0007669"/>
    <property type="project" value="UniProtKB-KW"/>
</dbReference>
<keyword evidence="2" id="KW-0479">Metal-binding</keyword>
<dbReference type="EMBL" id="SWKU01000001">
    <property type="protein sequence ID" value="KAF3010810.1"/>
    <property type="molecule type" value="Genomic_DNA"/>
</dbReference>
<dbReference type="Gene3D" id="3.40.250.10">
    <property type="entry name" value="Rhodanese-like domain"/>
    <property type="match status" value="1"/>
</dbReference>
<evidence type="ECO:0000313" key="6">
    <source>
        <dbReference type="Proteomes" id="UP000801428"/>
    </source>
</evidence>
<dbReference type="SMART" id="SM00450">
    <property type="entry name" value="RHOD"/>
    <property type="match status" value="1"/>
</dbReference>
<dbReference type="InterPro" id="IPR050214">
    <property type="entry name" value="Cys_Synth/Cystath_Beta-Synth"/>
</dbReference>
<dbReference type="Gene3D" id="3.40.50.1100">
    <property type="match status" value="2"/>
</dbReference>
<dbReference type="Gene3D" id="3.90.1590.10">
    <property type="entry name" value="glutathione-dependent formaldehyde- activating enzyme (gfa)"/>
    <property type="match status" value="1"/>
</dbReference>
<dbReference type="CDD" id="cd00158">
    <property type="entry name" value="RHOD"/>
    <property type="match status" value="1"/>
</dbReference>
<accession>A0A9P4TNT3</accession>
<dbReference type="Pfam" id="PF04828">
    <property type="entry name" value="GFA"/>
    <property type="match status" value="1"/>
</dbReference>
<feature type="domain" description="Rhodanese" evidence="4">
    <location>
        <begin position="371"/>
        <end position="485"/>
    </location>
</feature>
<comment type="caution">
    <text evidence="5">The sequence shown here is derived from an EMBL/GenBank/DDBJ whole genome shotgun (WGS) entry which is preliminary data.</text>
</comment>
<organism evidence="5 6">
    <name type="scientific">Curvularia kusanoi</name>
    <name type="common">Cochliobolus kusanoi</name>
    <dbReference type="NCBI Taxonomy" id="90978"/>
    <lineage>
        <taxon>Eukaryota</taxon>
        <taxon>Fungi</taxon>
        <taxon>Dikarya</taxon>
        <taxon>Ascomycota</taxon>
        <taxon>Pezizomycotina</taxon>
        <taxon>Dothideomycetes</taxon>
        <taxon>Pleosporomycetidae</taxon>
        <taxon>Pleosporales</taxon>
        <taxon>Pleosporineae</taxon>
        <taxon>Pleosporaceae</taxon>
        <taxon>Curvularia</taxon>
    </lineage>
</organism>
<dbReference type="Pfam" id="PF00291">
    <property type="entry name" value="PALP"/>
    <property type="match status" value="1"/>
</dbReference>
<dbReference type="InterPro" id="IPR036873">
    <property type="entry name" value="Rhodanese-like_dom_sf"/>
</dbReference>
<reference evidence="5" key="1">
    <citation type="submission" date="2019-04" db="EMBL/GenBank/DDBJ databases">
        <title>Sequencing of skin fungus with MAO and IRED activity.</title>
        <authorList>
            <person name="Marsaioli A.J."/>
            <person name="Bonatto J.M.C."/>
            <person name="Reis Junior O."/>
        </authorList>
    </citation>
    <scope>NUCLEOTIDE SEQUENCE</scope>
    <source>
        <strain evidence="5">30M1</strain>
    </source>
</reference>
<dbReference type="InterPro" id="IPR036052">
    <property type="entry name" value="TrpB-like_PALP_sf"/>
</dbReference>
<dbReference type="AlphaFoldDB" id="A0A9P4TNT3"/>
<dbReference type="PANTHER" id="PTHR10314">
    <property type="entry name" value="CYSTATHIONINE BETA-SYNTHASE"/>
    <property type="match status" value="1"/>
</dbReference>
<dbReference type="InterPro" id="IPR001926">
    <property type="entry name" value="TrpB-like_PALP"/>
</dbReference>
<dbReference type="SUPFAM" id="SSF52821">
    <property type="entry name" value="Rhodanese/Cell cycle control phosphatase"/>
    <property type="match status" value="1"/>
</dbReference>
<protein>
    <recommendedName>
        <fullName evidence="4">Rhodanese domain-containing protein</fullName>
    </recommendedName>
</protein>
<dbReference type="Pfam" id="PF00581">
    <property type="entry name" value="Rhodanese"/>
    <property type="match status" value="1"/>
</dbReference>
<keyword evidence="3" id="KW-0862">Zinc</keyword>
<proteinExistence type="inferred from homology"/>
<evidence type="ECO:0000313" key="5">
    <source>
        <dbReference type="EMBL" id="KAF3010810.1"/>
    </source>
</evidence>
<comment type="similarity">
    <text evidence="1">Belongs to the Gfa family.</text>
</comment>
<dbReference type="InterPro" id="IPR006913">
    <property type="entry name" value="CENP-V/GFA"/>
</dbReference>
<dbReference type="SUPFAM" id="SSF53686">
    <property type="entry name" value="Tryptophan synthase beta subunit-like PLP-dependent enzymes"/>
    <property type="match status" value="1"/>
</dbReference>
<evidence type="ECO:0000256" key="2">
    <source>
        <dbReference type="ARBA" id="ARBA00022723"/>
    </source>
</evidence>
<dbReference type="InterPro" id="IPR001763">
    <property type="entry name" value="Rhodanese-like_dom"/>
</dbReference>
<dbReference type="Proteomes" id="UP000801428">
    <property type="component" value="Unassembled WGS sequence"/>
</dbReference>
<dbReference type="PROSITE" id="PS50206">
    <property type="entry name" value="RHODANESE_3"/>
    <property type="match status" value="1"/>
</dbReference>
<evidence type="ECO:0000256" key="3">
    <source>
        <dbReference type="ARBA" id="ARBA00022833"/>
    </source>
</evidence>
<dbReference type="OrthoDB" id="10259545at2759"/>
<evidence type="ECO:0000259" key="4">
    <source>
        <dbReference type="PROSITE" id="PS50206"/>
    </source>
</evidence>